<dbReference type="EMBL" id="ML996085">
    <property type="protein sequence ID" value="KAF2152919.1"/>
    <property type="molecule type" value="Genomic_DNA"/>
</dbReference>
<dbReference type="InterPro" id="IPR050062">
    <property type="entry name" value="Pro-tRNA_synthetase"/>
</dbReference>
<proteinExistence type="inferred from homology"/>
<dbReference type="GO" id="GO:0004827">
    <property type="term" value="F:proline-tRNA ligase activity"/>
    <property type="evidence" value="ECO:0007669"/>
    <property type="project" value="UniProtKB-EC"/>
</dbReference>
<accession>A0A9P4J1F0</accession>
<dbReference type="GO" id="GO:0005524">
    <property type="term" value="F:ATP binding"/>
    <property type="evidence" value="ECO:0007669"/>
    <property type="project" value="UniProtKB-KW"/>
</dbReference>
<feature type="region of interest" description="Disordered" evidence="13">
    <location>
        <begin position="557"/>
        <end position="588"/>
    </location>
</feature>
<dbReference type="InterPro" id="IPR002316">
    <property type="entry name" value="Pro-tRNA-ligase_IIa"/>
</dbReference>
<evidence type="ECO:0000256" key="6">
    <source>
        <dbReference type="ARBA" id="ARBA00022598"/>
    </source>
</evidence>
<evidence type="ECO:0000256" key="9">
    <source>
        <dbReference type="ARBA" id="ARBA00022917"/>
    </source>
</evidence>
<evidence type="ECO:0000256" key="3">
    <source>
        <dbReference type="ARBA" id="ARBA00011738"/>
    </source>
</evidence>
<feature type="domain" description="Aminoacyl-transfer RNA synthetases class-II family profile" evidence="15">
    <location>
        <begin position="83"/>
        <end position="468"/>
    </location>
</feature>
<dbReference type="GO" id="GO:0005739">
    <property type="term" value="C:mitochondrion"/>
    <property type="evidence" value="ECO:0007669"/>
    <property type="project" value="TreeGrafter"/>
</dbReference>
<dbReference type="PRINTS" id="PR01046">
    <property type="entry name" value="TRNASYNTHPRO"/>
</dbReference>
<sequence>MAFGAFSFSTRGLTLTWVLLAPLLARHSSSNSHESIHRLSNFWTPTENQIKGADKSEDVHTTLVRAGFLRQTHSGIFHLLPLGFRVQQKLESLIDDHMEQIGASKVSMSTISSEKLWKASGRLTGKDSELFRFKDRKDAKLLLSPTHEEEITSLVANSVHSYRDLPLRLYQVTRKYRDEARPRQGLLRGREFLMKDLYTFDSTVEDAIKTYDRVRAAYHSFFTDLRIPFLTAAADSGSMGGSLSHEYHLPSPTGEDHIITCDGCGKTMNEEVAIIDMPSSAVHIPVNEVETDIYTCVTKDRKTLIRVLYPRYTLDGTAARLNTLNTYAVRAALPDLDLDLSSADPDSLHQGTAQILLHDARLVVPALPSSPFVPVRATIDSHPIYLTALQPGDICPTCLSGKLSIVPAIEVGHTFHLGDRYSAPLQLRVKSAADELVNVQMGCHGIGVSRLVAAIAAVKADEKGLQWPARVAPFSVVVIPGKGNEGAAEEVARVIQGYLRREGRGGDVVIDDREKPVGWKFKDADLIGYPVVVVVGRTYTADGGEVEVQCRQLGVKETLPSDTIPRSPAHSRRLSHSGPSSSPHRTRFLKPQACATRSTAARSSSLTQRSHKGNPLAHVTRTIWSLDVVTAM</sequence>
<comment type="caution">
    <text evidence="16">The sequence shown here is derived from an EMBL/GenBank/DDBJ whole genome shotgun (WGS) entry which is preliminary data.</text>
</comment>
<dbReference type="InterPro" id="IPR033730">
    <property type="entry name" value="ProRS_core_prok"/>
</dbReference>
<keyword evidence="8" id="KW-0067">ATP-binding</keyword>
<dbReference type="InterPro" id="IPR002314">
    <property type="entry name" value="aa-tRNA-synt_IIb"/>
</dbReference>
<dbReference type="GO" id="GO:0006433">
    <property type="term" value="P:prolyl-tRNA aminoacylation"/>
    <property type="evidence" value="ECO:0007669"/>
    <property type="project" value="InterPro"/>
</dbReference>
<dbReference type="AlphaFoldDB" id="A0A9P4J1F0"/>
<dbReference type="EC" id="6.1.1.15" evidence="4"/>
<dbReference type="PANTHER" id="PTHR42753">
    <property type="entry name" value="MITOCHONDRIAL RIBOSOME PROTEIN L39/PROLYL-TRNA LIGASE FAMILY MEMBER"/>
    <property type="match status" value="1"/>
</dbReference>
<gene>
    <name evidence="16" type="ORF">K461DRAFT_285842</name>
</gene>
<dbReference type="CDD" id="cd00779">
    <property type="entry name" value="ProRS_core_prok"/>
    <property type="match status" value="1"/>
</dbReference>
<evidence type="ECO:0000313" key="17">
    <source>
        <dbReference type="Proteomes" id="UP000799439"/>
    </source>
</evidence>
<dbReference type="CDD" id="cd00861">
    <property type="entry name" value="ProRS_anticodon_short"/>
    <property type="match status" value="1"/>
</dbReference>
<dbReference type="InterPro" id="IPR004154">
    <property type="entry name" value="Anticodon-bd"/>
</dbReference>
<keyword evidence="9" id="KW-0648">Protein biosynthesis</keyword>
<evidence type="ECO:0000256" key="7">
    <source>
        <dbReference type="ARBA" id="ARBA00022741"/>
    </source>
</evidence>
<dbReference type="Proteomes" id="UP000799439">
    <property type="component" value="Unassembled WGS sequence"/>
</dbReference>
<dbReference type="InterPro" id="IPR006195">
    <property type="entry name" value="aa-tRNA-synth_II"/>
</dbReference>
<feature type="signal peptide" evidence="14">
    <location>
        <begin position="1"/>
        <end position="30"/>
    </location>
</feature>
<keyword evidence="10" id="KW-0030">Aminoacyl-tRNA synthetase</keyword>
<dbReference type="PANTHER" id="PTHR42753:SF2">
    <property type="entry name" value="PROLINE--TRNA LIGASE"/>
    <property type="match status" value="1"/>
</dbReference>
<protein>
    <recommendedName>
        <fullName evidence="4">proline--tRNA ligase</fullName>
        <ecNumber evidence="4">6.1.1.15</ecNumber>
    </recommendedName>
    <alternativeName>
        <fullName evidence="11">Prolyl-tRNA synthetase</fullName>
    </alternativeName>
</protein>
<name>A0A9P4J1F0_9PEZI</name>
<dbReference type="Gene3D" id="3.40.50.800">
    <property type="entry name" value="Anticodon-binding domain"/>
    <property type="match status" value="1"/>
</dbReference>
<organism evidence="16 17">
    <name type="scientific">Myriangium duriaei CBS 260.36</name>
    <dbReference type="NCBI Taxonomy" id="1168546"/>
    <lineage>
        <taxon>Eukaryota</taxon>
        <taxon>Fungi</taxon>
        <taxon>Dikarya</taxon>
        <taxon>Ascomycota</taxon>
        <taxon>Pezizomycotina</taxon>
        <taxon>Dothideomycetes</taxon>
        <taxon>Dothideomycetidae</taxon>
        <taxon>Myriangiales</taxon>
        <taxon>Myriangiaceae</taxon>
        <taxon>Myriangium</taxon>
    </lineage>
</organism>
<evidence type="ECO:0000256" key="5">
    <source>
        <dbReference type="ARBA" id="ARBA00022490"/>
    </source>
</evidence>
<dbReference type="InterPro" id="IPR036621">
    <property type="entry name" value="Anticodon-bd_dom_sf"/>
</dbReference>
<comment type="subunit">
    <text evidence="3">Homodimer.</text>
</comment>
<evidence type="ECO:0000313" key="16">
    <source>
        <dbReference type="EMBL" id="KAF2152919.1"/>
    </source>
</evidence>
<dbReference type="SUPFAM" id="SSF55681">
    <property type="entry name" value="Class II aaRS and biotin synthetases"/>
    <property type="match status" value="1"/>
</dbReference>
<feature type="chain" id="PRO_5040293321" description="proline--tRNA ligase" evidence="14">
    <location>
        <begin position="31"/>
        <end position="632"/>
    </location>
</feature>
<evidence type="ECO:0000256" key="13">
    <source>
        <dbReference type="SAM" id="MobiDB-lite"/>
    </source>
</evidence>
<dbReference type="SUPFAM" id="SSF52954">
    <property type="entry name" value="Class II aaRS ABD-related"/>
    <property type="match status" value="1"/>
</dbReference>
<comment type="similarity">
    <text evidence="2">Belongs to the class-II aminoacyl-tRNA synthetase family.</text>
</comment>
<dbReference type="Pfam" id="PF03129">
    <property type="entry name" value="HGTP_anticodon"/>
    <property type="match status" value="1"/>
</dbReference>
<keyword evidence="17" id="KW-1185">Reference proteome</keyword>
<evidence type="ECO:0000259" key="15">
    <source>
        <dbReference type="PROSITE" id="PS50862"/>
    </source>
</evidence>
<evidence type="ECO:0000256" key="14">
    <source>
        <dbReference type="SAM" id="SignalP"/>
    </source>
</evidence>
<dbReference type="PROSITE" id="PS50862">
    <property type="entry name" value="AA_TRNA_LIGASE_II"/>
    <property type="match status" value="1"/>
</dbReference>
<evidence type="ECO:0000256" key="8">
    <source>
        <dbReference type="ARBA" id="ARBA00022840"/>
    </source>
</evidence>
<dbReference type="OrthoDB" id="10267474at2759"/>
<keyword evidence="14" id="KW-0732">Signal</keyword>
<evidence type="ECO:0000256" key="2">
    <source>
        <dbReference type="ARBA" id="ARBA00008226"/>
    </source>
</evidence>
<dbReference type="InterPro" id="IPR044140">
    <property type="entry name" value="ProRS_anticodon_short"/>
</dbReference>
<evidence type="ECO:0000256" key="4">
    <source>
        <dbReference type="ARBA" id="ARBA00012831"/>
    </source>
</evidence>
<evidence type="ECO:0000256" key="10">
    <source>
        <dbReference type="ARBA" id="ARBA00023146"/>
    </source>
</evidence>
<keyword evidence="7" id="KW-0547">Nucleotide-binding</keyword>
<keyword evidence="6" id="KW-0436">Ligase</keyword>
<comment type="subcellular location">
    <subcellularLocation>
        <location evidence="1">Cytoplasm</location>
    </subcellularLocation>
</comment>
<dbReference type="InterPro" id="IPR045864">
    <property type="entry name" value="aa-tRNA-synth_II/BPL/LPL"/>
</dbReference>
<evidence type="ECO:0000256" key="12">
    <source>
        <dbReference type="ARBA" id="ARBA00047671"/>
    </source>
</evidence>
<dbReference type="Gene3D" id="3.30.930.10">
    <property type="entry name" value="Bira Bifunctional Protein, Domain 2"/>
    <property type="match status" value="2"/>
</dbReference>
<keyword evidence="5" id="KW-0963">Cytoplasm</keyword>
<evidence type="ECO:0000256" key="11">
    <source>
        <dbReference type="ARBA" id="ARBA00029731"/>
    </source>
</evidence>
<dbReference type="Pfam" id="PF00587">
    <property type="entry name" value="tRNA-synt_2b"/>
    <property type="match status" value="1"/>
</dbReference>
<evidence type="ECO:0000256" key="1">
    <source>
        <dbReference type="ARBA" id="ARBA00004496"/>
    </source>
</evidence>
<dbReference type="FunFam" id="3.30.930.10:FF:000066">
    <property type="entry name" value="Proline--tRNA ligase"/>
    <property type="match status" value="1"/>
</dbReference>
<reference evidence="16" key="1">
    <citation type="journal article" date="2020" name="Stud. Mycol.">
        <title>101 Dothideomycetes genomes: a test case for predicting lifestyles and emergence of pathogens.</title>
        <authorList>
            <person name="Haridas S."/>
            <person name="Albert R."/>
            <person name="Binder M."/>
            <person name="Bloem J."/>
            <person name="Labutti K."/>
            <person name="Salamov A."/>
            <person name="Andreopoulos B."/>
            <person name="Baker S."/>
            <person name="Barry K."/>
            <person name="Bills G."/>
            <person name="Bluhm B."/>
            <person name="Cannon C."/>
            <person name="Castanera R."/>
            <person name="Culley D."/>
            <person name="Daum C."/>
            <person name="Ezra D."/>
            <person name="Gonzalez J."/>
            <person name="Henrissat B."/>
            <person name="Kuo A."/>
            <person name="Liang C."/>
            <person name="Lipzen A."/>
            <person name="Lutzoni F."/>
            <person name="Magnuson J."/>
            <person name="Mondo S."/>
            <person name="Nolan M."/>
            <person name="Ohm R."/>
            <person name="Pangilinan J."/>
            <person name="Park H.-J."/>
            <person name="Ramirez L."/>
            <person name="Alfaro M."/>
            <person name="Sun H."/>
            <person name="Tritt A."/>
            <person name="Yoshinaga Y."/>
            <person name="Zwiers L.-H."/>
            <person name="Turgeon B."/>
            <person name="Goodwin S."/>
            <person name="Spatafora J."/>
            <person name="Crous P."/>
            <person name="Grigoriev I."/>
        </authorList>
    </citation>
    <scope>NUCLEOTIDE SEQUENCE</scope>
    <source>
        <strain evidence="16">CBS 260.36</strain>
    </source>
</reference>
<comment type="catalytic activity">
    <reaction evidence="12">
        <text>tRNA(Pro) + L-proline + ATP = L-prolyl-tRNA(Pro) + AMP + diphosphate</text>
        <dbReference type="Rhea" id="RHEA:14305"/>
        <dbReference type="Rhea" id="RHEA-COMP:9700"/>
        <dbReference type="Rhea" id="RHEA-COMP:9702"/>
        <dbReference type="ChEBI" id="CHEBI:30616"/>
        <dbReference type="ChEBI" id="CHEBI:33019"/>
        <dbReference type="ChEBI" id="CHEBI:60039"/>
        <dbReference type="ChEBI" id="CHEBI:78442"/>
        <dbReference type="ChEBI" id="CHEBI:78532"/>
        <dbReference type="ChEBI" id="CHEBI:456215"/>
        <dbReference type="EC" id="6.1.1.15"/>
    </reaction>
</comment>